<gene>
    <name evidence="2" type="ORF">EZS28_007560</name>
</gene>
<evidence type="ECO:0000313" key="2">
    <source>
        <dbReference type="EMBL" id="KAA6396911.1"/>
    </source>
</evidence>
<dbReference type="EMBL" id="SNRW01001313">
    <property type="protein sequence ID" value="KAA6396911.1"/>
    <property type="molecule type" value="Genomic_DNA"/>
</dbReference>
<feature type="compositionally biased region" description="Basic residues" evidence="1">
    <location>
        <begin position="58"/>
        <end position="68"/>
    </location>
</feature>
<reference evidence="2 3" key="1">
    <citation type="submission" date="2019-03" db="EMBL/GenBank/DDBJ databases">
        <title>Single cell metagenomics reveals metabolic interactions within the superorganism composed of flagellate Streblomastix strix and complex community of Bacteroidetes bacteria on its surface.</title>
        <authorList>
            <person name="Treitli S.C."/>
            <person name="Kolisko M."/>
            <person name="Husnik F."/>
            <person name="Keeling P."/>
            <person name="Hampl V."/>
        </authorList>
    </citation>
    <scope>NUCLEOTIDE SEQUENCE [LARGE SCALE GENOMIC DNA]</scope>
    <source>
        <strain evidence="2">ST1C</strain>
    </source>
</reference>
<organism evidence="2 3">
    <name type="scientific">Streblomastix strix</name>
    <dbReference type="NCBI Taxonomy" id="222440"/>
    <lineage>
        <taxon>Eukaryota</taxon>
        <taxon>Metamonada</taxon>
        <taxon>Preaxostyla</taxon>
        <taxon>Oxymonadida</taxon>
        <taxon>Streblomastigidae</taxon>
        <taxon>Streblomastix</taxon>
    </lineage>
</organism>
<evidence type="ECO:0000313" key="3">
    <source>
        <dbReference type="Proteomes" id="UP000324800"/>
    </source>
</evidence>
<dbReference type="OrthoDB" id="10662330at2759"/>
<name>A0A5J4WPM2_9EUKA</name>
<sequence>MIHTTQKLGEKGNVMKANPVTIHHQAEVGVEITIKVKVEPVIEVEAGAGIGISDKERIKRRNQRRNKNLIKDQDRDRSKRTHGRVRELNKPRIRKYKEKEIVQLEKAQIDAVDLELMNALSLPFSFGTTKGKKVEGNISGYALKPQKKLKAHDYDRYQYEKATQ</sequence>
<evidence type="ECO:0000256" key="1">
    <source>
        <dbReference type="SAM" id="MobiDB-lite"/>
    </source>
</evidence>
<protein>
    <submittedName>
        <fullName evidence="2">Uncharacterized protein</fullName>
    </submittedName>
</protein>
<comment type="caution">
    <text evidence="2">The sequence shown here is derived from an EMBL/GenBank/DDBJ whole genome shotgun (WGS) entry which is preliminary data.</text>
</comment>
<proteinExistence type="predicted"/>
<dbReference type="AlphaFoldDB" id="A0A5J4WPM2"/>
<feature type="region of interest" description="Disordered" evidence="1">
    <location>
        <begin position="57"/>
        <end position="85"/>
    </location>
</feature>
<dbReference type="Proteomes" id="UP000324800">
    <property type="component" value="Unassembled WGS sequence"/>
</dbReference>
<accession>A0A5J4WPM2</accession>